<comment type="caution">
    <text evidence="2">The sequence shown here is derived from an EMBL/GenBank/DDBJ whole genome shotgun (WGS) entry which is preliminary data.</text>
</comment>
<dbReference type="Proteomes" id="UP001609219">
    <property type="component" value="Unassembled WGS sequence"/>
</dbReference>
<protein>
    <recommendedName>
        <fullName evidence="5">DUF262 domain-containing protein</fullName>
    </recommendedName>
</protein>
<evidence type="ECO:0000313" key="4">
    <source>
        <dbReference type="Proteomes" id="UP001609219"/>
    </source>
</evidence>
<evidence type="ECO:0000313" key="1">
    <source>
        <dbReference type="EMBL" id="MFH5230382.1"/>
    </source>
</evidence>
<sequence>MEASNRSVKDWFNRIRMGQIKLPRFQRHEAWGHNEVEGLLGTVVGGLPAGALLILEVGDAELFVSRYLKTAPQPGSRVNLPLSR</sequence>
<dbReference type="EMBL" id="JBIMSN010000074">
    <property type="protein sequence ID" value="MFH5230382.1"/>
    <property type="molecule type" value="Genomic_DNA"/>
</dbReference>
<evidence type="ECO:0000313" key="3">
    <source>
        <dbReference type="Proteomes" id="UP001609176"/>
    </source>
</evidence>
<gene>
    <name evidence="2" type="ORF">ACHIPV_26865</name>
    <name evidence="1" type="ORF">ACHIRB_17640</name>
</gene>
<keyword evidence="4" id="KW-1185">Reference proteome</keyword>
<organism evidence="2 3">
    <name type="scientific">Antrihabitans spumae</name>
    <dbReference type="NCBI Taxonomy" id="3373370"/>
    <lineage>
        <taxon>Bacteria</taxon>
        <taxon>Bacillati</taxon>
        <taxon>Actinomycetota</taxon>
        <taxon>Actinomycetes</taxon>
        <taxon>Mycobacteriales</taxon>
        <taxon>Nocardiaceae</taxon>
        <taxon>Antrihabitans</taxon>
    </lineage>
</organism>
<dbReference type="RefSeq" id="WP_395126282.1">
    <property type="nucleotide sequence ID" value="NZ_JBIMSN010000074.1"/>
</dbReference>
<accession>A0ABW7KTC9</accession>
<name>A0ABW7KTC9_9NOCA</name>
<reference evidence="3 4" key="1">
    <citation type="submission" date="2024-10" db="EMBL/GenBank/DDBJ databases">
        <authorList>
            <person name="Riesco R."/>
        </authorList>
    </citation>
    <scope>NUCLEOTIDE SEQUENCE [LARGE SCALE GENOMIC DNA]</scope>
    <source>
        <strain evidence="2 3">NCIMB 15448</strain>
        <strain evidence="1 4">NCIMB 15450</strain>
    </source>
</reference>
<proteinExistence type="predicted"/>
<evidence type="ECO:0000313" key="2">
    <source>
        <dbReference type="EMBL" id="MFH5245469.1"/>
    </source>
</evidence>
<dbReference type="EMBL" id="JBIMSP010000077">
    <property type="protein sequence ID" value="MFH5245469.1"/>
    <property type="molecule type" value="Genomic_DNA"/>
</dbReference>
<evidence type="ECO:0008006" key="5">
    <source>
        <dbReference type="Google" id="ProtNLM"/>
    </source>
</evidence>
<dbReference type="Proteomes" id="UP001609176">
    <property type="component" value="Unassembled WGS sequence"/>
</dbReference>